<dbReference type="EMBL" id="CP140158">
    <property type="protein sequence ID" value="WQG85346.1"/>
    <property type="molecule type" value="Genomic_DNA"/>
</dbReference>
<dbReference type="Pfam" id="PF07813">
    <property type="entry name" value="LTXXQ"/>
    <property type="match status" value="1"/>
</dbReference>
<keyword evidence="1" id="KW-0175">Coiled coil</keyword>
<dbReference type="Gene3D" id="1.20.120.1490">
    <property type="match status" value="1"/>
</dbReference>
<evidence type="ECO:0000256" key="1">
    <source>
        <dbReference type="SAM" id="Coils"/>
    </source>
</evidence>
<keyword evidence="2" id="KW-0732">Signal</keyword>
<feature type="chain" id="PRO_5047431666" evidence="2">
    <location>
        <begin position="26"/>
        <end position="168"/>
    </location>
</feature>
<evidence type="ECO:0000313" key="4">
    <source>
        <dbReference type="Proteomes" id="UP001324185"/>
    </source>
</evidence>
<evidence type="ECO:0000256" key="2">
    <source>
        <dbReference type="SAM" id="SignalP"/>
    </source>
</evidence>
<sequence>MLLNKSLMGLVLATSALMLSVSADAGNHERSHGGMHKEHSMQQHQMMMEKLGVNDEQRAKIDKLYEQRKEAVKAHQEQMMELMQQQRHMMQQDTLDKGKLQSNLRKQADIRAEMMAGRHQHYMEVQKLLNEEQRAKMKELRMEMYEMRKEMREDMHEQAQERKKDNKK</sequence>
<protein>
    <submittedName>
        <fullName evidence="3">Periplasmic heavy metal sensor</fullName>
    </submittedName>
</protein>
<feature type="signal peptide" evidence="2">
    <location>
        <begin position="1"/>
        <end position="25"/>
    </location>
</feature>
<organism evidence="3 4">
    <name type="scientific">Kangiella aquimarina</name>
    <dbReference type="NCBI Taxonomy" id="261965"/>
    <lineage>
        <taxon>Bacteria</taxon>
        <taxon>Pseudomonadati</taxon>
        <taxon>Pseudomonadota</taxon>
        <taxon>Gammaproteobacteria</taxon>
        <taxon>Kangiellales</taxon>
        <taxon>Kangiellaceae</taxon>
        <taxon>Kangiella</taxon>
    </lineage>
</organism>
<dbReference type="Proteomes" id="UP001324185">
    <property type="component" value="Chromosome"/>
</dbReference>
<gene>
    <name evidence="3" type="ORF">SR900_00345</name>
</gene>
<proteinExistence type="predicted"/>
<accession>A0ABZ0X4Q0</accession>
<dbReference type="RefSeq" id="WP_018623326.1">
    <property type="nucleotide sequence ID" value="NZ_CP140158.1"/>
</dbReference>
<reference evidence="3 4" key="1">
    <citation type="submission" date="2023-11" db="EMBL/GenBank/DDBJ databases">
        <title>MicrobeMod: A computational toolkit for identifying prokaryotic methylation and restriction-modification with nanopore sequencing.</title>
        <authorList>
            <person name="Crits-Christoph A."/>
            <person name="Kang S.C."/>
            <person name="Lee H."/>
            <person name="Ostrov N."/>
        </authorList>
    </citation>
    <scope>NUCLEOTIDE SEQUENCE [LARGE SCALE GENOMIC DNA]</scope>
    <source>
        <strain evidence="3 4">DSMZ 16071</strain>
    </source>
</reference>
<keyword evidence="4" id="KW-1185">Reference proteome</keyword>
<evidence type="ECO:0000313" key="3">
    <source>
        <dbReference type="EMBL" id="WQG85346.1"/>
    </source>
</evidence>
<name>A0ABZ0X4Q0_9GAMM</name>
<dbReference type="InterPro" id="IPR012899">
    <property type="entry name" value="LTXXQ"/>
</dbReference>
<feature type="coiled-coil region" evidence="1">
    <location>
        <begin position="123"/>
        <end position="168"/>
    </location>
</feature>
<feature type="coiled-coil region" evidence="1">
    <location>
        <begin position="54"/>
        <end position="92"/>
    </location>
</feature>